<name>A0ABC8RYI5_9AQUA</name>
<accession>A0ABC8RYI5</accession>
<protein>
    <submittedName>
        <fullName evidence="1">Uncharacterized protein</fullName>
    </submittedName>
</protein>
<evidence type="ECO:0000313" key="1">
    <source>
        <dbReference type="EMBL" id="CAK9150035.1"/>
    </source>
</evidence>
<reference evidence="1 2" key="1">
    <citation type="submission" date="2024-02" db="EMBL/GenBank/DDBJ databases">
        <authorList>
            <person name="Vignale AGUSTIN F."/>
            <person name="Sosa J E."/>
            <person name="Modenutti C."/>
        </authorList>
    </citation>
    <scope>NUCLEOTIDE SEQUENCE [LARGE SCALE GENOMIC DNA]</scope>
</reference>
<proteinExistence type="predicted"/>
<evidence type="ECO:0000313" key="2">
    <source>
        <dbReference type="Proteomes" id="UP001642360"/>
    </source>
</evidence>
<gene>
    <name evidence="1" type="ORF">ILEXP_LOCUS18148</name>
</gene>
<dbReference type="AlphaFoldDB" id="A0ABC8RYI5"/>
<dbReference type="EMBL" id="CAUOFW020001970">
    <property type="protein sequence ID" value="CAK9150035.1"/>
    <property type="molecule type" value="Genomic_DNA"/>
</dbReference>
<organism evidence="1 2">
    <name type="scientific">Ilex paraguariensis</name>
    <name type="common">yerba mate</name>
    <dbReference type="NCBI Taxonomy" id="185542"/>
    <lineage>
        <taxon>Eukaryota</taxon>
        <taxon>Viridiplantae</taxon>
        <taxon>Streptophyta</taxon>
        <taxon>Embryophyta</taxon>
        <taxon>Tracheophyta</taxon>
        <taxon>Spermatophyta</taxon>
        <taxon>Magnoliopsida</taxon>
        <taxon>eudicotyledons</taxon>
        <taxon>Gunneridae</taxon>
        <taxon>Pentapetalae</taxon>
        <taxon>asterids</taxon>
        <taxon>campanulids</taxon>
        <taxon>Aquifoliales</taxon>
        <taxon>Aquifoliaceae</taxon>
        <taxon>Ilex</taxon>
    </lineage>
</organism>
<comment type="caution">
    <text evidence="1">The sequence shown here is derived from an EMBL/GenBank/DDBJ whole genome shotgun (WGS) entry which is preliminary data.</text>
</comment>
<sequence>MESQNIVSAKFWTSYLVENLNSFRRAVEVLSKVAFIGWSIWRMRNDAIFQSTLPNPAVALKRAQFGWKEFNSQLSFRNRQFLPPSLNHPVLCWRRPPTSLVKANCDAAFDE</sequence>
<dbReference type="Proteomes" id="UP001642360">
    <property type="component" value="Unassembled WGS sequence"/>
</dbReference>
<keyword evidence="2" id="KW-1185">Reference proteome</keyword>